<dbReference type="AlphaFoldDB" id="A0A168E4K6"/>
<dbReference type="GeneID" id="30016563"/>
<dbReference type="PANTHER" id="PTHR37783:SF1">
    <property type="entry name" value="MEMBRANE PROTEIN, PUTATIVE (AFU_ORTHOLOGUE AFUA_1G04315)-RELATED"/>
    <property type="match status" value="1"/>
</dbReference>
<sequence length="132" mass="14211">MPSTSHVKITEYVGPTAVGERIAAAVILAAYAAGIASRWAVPGSTLWGLLENHAPGGAENAVRIARYGALLLAAAHGAEVLLFDQLRMRKHGVPRWSGVWWQWQLSVFVEGMGAWARIGKLIAKKQAVLKSK</sequence>
<evidence type="ECO:0000256" key="1">
    <source>
        <dbReference type="SAM" id="Phobius"/>
    </source>
</evidence>
<dbReference type="PANTHER" id="PTHR37783">
    <property type="entry name" value="MEMBRANE PROTEIN, PUTATIVE (AFU_ORTHOLOGUE AFUA_1G04315)-RELATED"/>
    <property type="match status" value="1"/>
</dbReference>
<organism evidence="2 3">
    <name type="scientific">Cordyceps fumosorosea (strain ARSEF 2679)</name>
    <name type="common">Isaria fumosorosea</name>
    <dbReference type="NCBI Taxonomy" id="1081104"/>
    <lineage>
        <taxon>Eukaryota</taxon>
        <taxon>Fungi</taxon>
        <taxon>Dikarya</taxon>
        <taxon>Ascomycota</taxon>
        <taxon>Pezizomycotina</taxon>
        <taxon>Sordariomycetes</taxon>
        <taxon>Hypocreomycetidae</taxon>
        <taxon>Hypocreales</taxon>
        <taxon>Cordycipitaceae</taxon>
        <taxon>Cordyceps</taxon>
    </lineage>
</organism>
<feature type="transmembrane region" description="Helical" evidence="1">
    <location>
        <begin position="64"/>
        <end position="83"/>
    </location>
</feature>
<proteinExistence type="predicted"/>
<dbReference type="Proteomes" id="UP000076744">
    <property type="component" value="Unassembled WGS sequence"/>
</dbReference>
<dbReference type="OrthoDB" id="5553410at2759"/>
<gene>
    <name evidence="2" type="ORF">ISF_00271</name>
</gene>
<comment type="caution">
    <text evidence="2">The sequence shown here is derived from an EMBL/GenBank/DDBJ whole genome shotgun (WGS) entry which is preliminary data.</text>
</comment>
<dbReference type="EMBL" id="AZHB01000001">
    <property type="protein sequence ID" value="OAA73370.1"/>
    <property type="molecule type" value="Genomic_DNA"/>
</dbReference>
<accession>A0A168E4K6</accession>
<evidence type="ECO:0000313" key="2">
    <source>
        <dbReference type="EMBL" id="OAA73370.1"/>
    </source>
</evidence>
<dbReference type="RefSeq" id="XP_018708328.1">
    <property type="nucleotide sequence ID" value="XM_018843878.1"/>
</dbReference>
<keyword evidence="1" id="KW-0812">Transmembrane</keyword>
<evidence type="ECO:0000313" key="3">
    <source>
        <dbReference type="Proteomes" id="UP000076744"/>
    </source>
</evidence>
<keyword evidence="1" id="KW-1133">Transmembrane helix</keyword>
<feature type="transmembrane region" description="Helical" evidence="1">
    <location>
        <begin position="21"/>
        <end position="41"/>
    </location>
</feature>
<name>A0A168E4K6_CORFA</name>
<protein>
    <submittedName>
        <fullName evidence="2">Uncharacterized protein</fullName>
    </submittedName>
</protein>
<keyword evidence="3" id="KW-1185">Reference proteome</keyword>
<reference evidence="2 3" key="1">
    <citation type="journal article" date="2016" name="Genome Biol. Evol.">
        <title>Divergent and convergent evolution of fungal pathogenicity.</title>
        <authorList>
            <person name="Shang Y."/>
            <person name="Xiao G."/>
            <person name="Zheng P."/>
            <person name="Cen K."/>
            <person name="Zhan S."/>
            <person name="Wang C."/>
        </authorList>
    </citation>
    <scope>NUCLEOTIDE SEQUENCE [LARGE SCALE GENOMIC DNA]</scope>
    <source>
        <strain evidence="2 3">ARSEF 2679</strain>
    </source>
</reference>
<keyword evidence="1" id="KW-0472">Membrane</keyword>